<gene>
    <name evidence="2" type="ORF">DCF25_22435</name>
</gene>
<organism evidence="2 3">
    <name type="scientific">Leptolyngbya foveolarum</name>
    <dbReference type="NCBI Taxonomy" id="47253"/>
    <lineage>
        <taxon>Bacteria</taxon>
        <taxon>Bacillati</taxon>
        <taxon>Cyanobacteriota</taxon>
        <taxon>Cyanophyceae</taxon>
        <taxon>Leptolyngbyales</taxon>
        <taxon>Leptolyngbyaceae</taxon>
        <taxon>Leptolyngbya group</taxon>
        <taxon>Leptolyngbya</taxon>
    </lineage>
</organism>
<evidence type="ECO:0000313" key="2">
    <source>
        <dbReference type="EMBL" id="PZO08234.1"/>
    </source>
</evidence>
<dbReference type="InterPro" id="IPR025296">
    <property type="entry name" value="DUF4158"/>
</dbReference>
<dbReference type="EMBL" id="QBMC01000285">
    <property type="protein sequence ID" value="PZO08234.1"/>
    <property type="molecule type" value="Genomic_DNA"/>
</dbReference>
<dbReference type="Proteomes" id="UP000249354">
    <property type="component" value="Unassembled WGS sequence"/>
</dbReference>
<dbReference type="AlphaFoldDB" id="A0A2W4TKY0"/>
<reference evidence="2 3" key="2">
    <citation type="submission" date="2018-06" db="EMBL/GenBank/DDBJ databases">
        <title>Metagenomic assembly of (sub)arctic Cyanobacteria and their associated microbiome from non-axenic cultures.</title>
        <authorList>
            <person name="Baurain D."/>
        </authorList>
    </citation>
    <scope>NUCLEOTIDE SEQUENCE [LARGE SCALE GENOMIC DNA]</scope>
    <source>
        <strain evidence="2">ULC129bin1</strain>
    </source>
</reference>
<accession>A0A2W4TKY0</accession>
<sequence length="242" mass="27328">MTALNRTAYPYFKQSPSPRELAELYTPTADELDLAERRVRSVPNRLSFLVLLKSFQRLGYFPKDEVIPAPVTSHLREQLGLDADVSASAPGASRRRYYQVIRDYLQVKPYDSSAEQVATTAIEAAVSVMDHPSDLINVAVERLIKGSYELPAFGTLERLAKHLRVLSHTELYRQISSQLNQAERDYLDGLITQPDAEVKAMLNQLKAAPKSEKLTHLVQLQQTFDELMSFGDAQPGLFHLQR</sequence>
<proteinExistence type="predicted"/>
<name>A0A2W4TKY0_9CYAN</name>
<evidence type="ECO:0000259" key="1">
    <source>
        <dbReference type="Pfam" id="PF13700"/>
    </source>
</evidence>
<protein>
    <recommendedName>
        <fullName evidence="1">DUF4158 domain-containing protein</fullName>
    </recommendedName>
</protein>
<reference evidence="3" key="1">
    <citation type="submission" date="2018-04" db="EMBL/GenBank/DDBJ databases">
        <authorList>
            <person name="Cornet L."/>
        </authorList>
    </citation>
    <scope>NUCLEOTIDE SEQUENCE [LARGE SCALE GENOMIC DNA]</scope>
</reference>
<feature type="domain" description="DUF4158" evidence="1">
    <location>
        <begin position="2"/>
        <end position="162"/>
    </location>
</feature>
<dbReference type="Pfam" id="PF13700">
    <property type="entry name" value="DUF4158"/>
    <property type="match status" value="1"/>
</dbReference>
<evidence type="ECO:0000313" key="3">
    <source>
        <dbReference type="Proteomes" id="UP000249354"/>
    </source>
</evidence>
<comment type="caution">
    <text evidence="2">The sequence shown here is derived from an EMBL/GenBank/DDBJ whole genome shotgun (WGS) entry which is preliminary data.</text>
</comment>